<organism evidence="8">
    <name type="scientific">Rhizophora mucronata</name>
    <name type="common">Asiatic mangrove</name>
    <dbReference type="NCBI Taxonomy" id="61149"/>
    <lineage>
        <taxon>Eukaryota</taxon>
        <taxon>Viridiplantae</taxon>
        <taxon>Streptophyta</taxon>
        <taxon>Embryophyta</taxon>
        <taxon>Tracheophyta</taxon>
        <taxon>Spermatophyta</taxon>
        <taxon>Magnoliopsida</taxon>
        <taxon>eudicotyledons</taxon>
        <taxon>Gunneridae</taxon>
        <taxon>Pentapetalae</taxon>
        <taxon>rosids</taxon>
        <taxon>fabids</taxon>
        <taxon>Malpighiales</taxon>
        <taxon>Rhizophoraceae</taxon>
        <taxon>Rhizophora</taxon>
    </lineage>
</organism>
<dbReference type="GO" id="GO:0051537">
    <property type="term" value="F:2 iron, 2 sulfur cluster binding"/>
    <property type="evidence" value="ECO:0007669"/>
    <property type="project" value="UniProtKB-KW"/>
</dbReference>
<accession>A0A2P2J5D7</accession>
<dbReference type="InterPro" id="IPR033658">
    <property type="entry name" value="GRX_PICOT-like"/>
</dbReference>
<dbReference type="InterPro" id="IPR036249">
    <property type="entry name" value="Thioredoxin-like_sf"/>
</dbReference>
<keyword evidence="4" id="KW-0408">Iron</keyword>
<comment type="similarity">
    <text evidence="1">Belongs to the glutaredoxin family. CGFS subfamily.</text>
</comment>
<keyword evidence="2" id="KW-0001">2Fe-2S</keyword>
<protein>
    <recommendedName>
        <fullName evidence="7">Glutaredoxin domain-containing protein</fullName>
    </recommendedName>
</protein>
<dbReference type="NCBIfam" id="TIGR00365">
    <property type="entry name" value="Grx4 family monothiol glutaredoxin"/>
    <property type="match status" value="1"/>
</dbReference>
<evidence type="ECO:0000256" key="3">
    <source>
        <dbReference type="ARBA" id="ARBA00022723"/>
    </source>
</evidence>
<evidence type="ECO:0000259" key="7">
    <source>
        <dbReference type="Pfam" id="PF00462"/>
    </source>
</evidence>
<dbReference type="Pfam" id="PF00462">
    <property type="entry name" value="Glutaredoxin"/>
    <property type="match status" value="1"/>
</dbReference>
<evidence type="ECO:0000313" key="8">
    <source>
        <dbReference type="EMBL" id="MBW88684.1"/>
    </source>
</evidence>
<keyword evidence="3" id="KW-0479">Metal-binding</keyword>
<name>A0A2P2J5D7_RHIMU</name>
<dbReference type="InterPro" id="IPR002109">
    <property type="entry name" value="Glutaredoxin"/>
</dbReference>
<dbReference type="PROSITE" id="PS51354">
    <property type="entry name" value="GLUTAREDOXIN_2"/>
    <property type="match status" value="1"/>
</dbReference>
<proteinExistence type="inferred from homology"/>
<evidence type="ECO:0000256" key="2">
    <source>
        <dbReference type="ARBA" id="ARBA00022714"/>
    </source>
</evidence>
<dbReference type="Gene3D" id="3.40.30.10">
    <property type="entry name" value="Glutaredoxin"/>
    <property type="match status" value="1"/>
</dbReference>
<dbReference type="CDD" id="cd03028">
    <property type="entry name" value="GRX_PICOT_like"/>
    <property type="match status" value="1"/>
</dbReference>
<dbReference type="AlphaFoldDB" id="A0A2P2J5D7"/>
<sequence length="187" mass="20594">MACQSELVLSAARVAVPSQRYNTFISAAASCNFKFPLLKSGTPCRRSSPGALTVSDNAPFPFRFNIISGSNKRIPSIRCALTPELKTTLDKVVSSHKVVLFMKGNKEFPQCGFSNTVVQILNSLGVPFETINILENEILRQGLKEYSNWPTFPQLYIEGEFFGGCDIAVEAYQSGQLQELLEKAMSS</sequence>
<dbReference type="SUPFAM" id="SSF52833">
    <property type="entry name" value="Thioredoxin-like"/>
    <property type="match status" value="1"/>
</dbReference>
<evidence type="ECO:0000256" key="6">
    <source>
        <dbReference type="ARBA" id="ARBA00023284"/>
    </source>
</evidence>
<feature type="domain" description="Glutaredoxin" evidence="7">
    <location>
        <begin position="98"/>
        <end position="161"/>
    </location>
</feature>
<dbReference type="PANTHER" id="PTHR10293">
    <property type="entry name" value="GLUTAREDOXIN FAMILY MEMBER"/>
    <property type="match status" value="1"/>
</dbReference>
<keyword evidence="5" id="KW-0411">Iron-sulfur</keyword>
<dbReference type="FunFam" id="3.40.30.10:FF:000005">
    <property type="entry name" value="Glutaredoxin 5"/>
    <property type="match status" value="1"/>
</dbReference>
<evidence type="ECO:0000256" key="5">
    <source>
        <dbReference type="ARBA" id="ARBA00023014"/>
    </source>
</evidence>
<evidence type="ECO:0000256" key="4">
    <source>
        <dbReference type="ARBA" id="ARBA00023004"/>
    </source>
</evidence>
<dbReference type="InterPro" id="IPR004480">
    <property type="entry name" value="Monothiol_GRX-rel"/>
</dbReference>
<dbReference type="EMBL" id="GGEC01008201">
    <property type="protein sequence ID" value="MBW88684.1"/>
    <property type="molecule type" value="Transcribed_RNA"/>
</dbReference>
<dbReference type="PANTHER" id="PTHR10293:SF72">
    <property type="entry name" value="MONOTHIOL GLUTAREDOXIN-S14, CHLOROPLASTIC"/>
    <property type="match status" value="1"/>
</dbReference>
<evidence type="ECO:0000256" key="1">
    <source>
        <dbReference type="ARBA" id="ARBA00008983"/>
    </source>
</evidence>
<keyword evidence="6" id="KW-0676">Redox-active center</keyword>
<dbReference type="GO" id="GO:0046872">
    <property type="term" value="F:metal ion binding"/>
    <property type="evidence" value="ECO:0007669"/>
    <property type="project" value="UniProtKB-KW"/>
</dbReference>
<reference evidence="8" key="1">
    <citation type="submission" date="2018-02" db="EMBL/GenBank/DDBJ databases">
        <title>Rhizophora mucronata_Transcriptome.</title>
        <authorList>
            <person name="Meera S.P."/>
            <person name="Sreeshan A."/>
            <person name="Augustine A."/>
        </authorList>
    </citation>
    <scope>NUCLEOTIDE SEQUENCE</scope>
    <source>
        <tissue evidence="8">Leaf</tissue>
    </source>
</reference>